<dbReference type="Proteomes" id="UP000728032">
    <property type="component" value="Unassembled WGS sequence"/>
</dbReference>
<keyword evidence="2 5" id="KW-0547">Nucleotide-binding</keyword>
<dbReference type="AlphaFoldDB" id="A0A7R9M9C4"/>
<gene>
    <name evidence="7" type="ORF">ONB1V03_LOCUS12527</name>
</gene>
<comment type="similarity">
    <text evidence="5">Belongs to the amidase family. GatA subfamily.</text>
</comment>
<name>A0A7R9M9C4_9ACAR</name>
<dbReference type="EMBL" id="OC925046">
    <property type="protein sequence ID" value="CAD7655886.1"/>
    <property type="molecule type" value="Genomic_DNA"/>
</dbReference>
<dbReference type="GO" id="GO:0005739">
    <property type="term" value="C:mitochondrion"/>
    <property type="evidence" value="ECO:0007669"/>
    <property type="project" value="UniProtKB-SubCell"/>
</dbReference>
<dbReference type="SUPFAM" id="SSF75304">
    <property type="entry name" value="Amidase signature (AS) enzymes"/>
    <property type="match status" value="1"/>
</dbReference>
<keyword evidence="8" id="KW-1185">Reference proteome</keyword>
<feature type="active site" description="Acyl-ester intermediate" evidence="5">
    <location>
        <position position="213"/>
    </location>
</feature>
<reference evidence="7" key="1">
    <citation type="submission" date="2020-11" db="EMBL/GenBank/DDBJ databases">
        <authorList>
            <person name="Tran Van P."/>
        </authorList>
    </citation>
    <scope>NUCLEOTIDE SEQUENCE</scope>
</reference>
<dbReference type="InterPro" id="IPR004412">
    <property type="entry name" value="GatA"/>
</dbReference>
<comment type="subcellular location">
    <subcellularLocation>
        <location evidence="5">Mitochondrion</location>
    </subcellularLocation>
</comment>
<dbReference type="GO" id="GO:0032543">
    <property type="term" value="P:mitochondrial translation"/>
    <property type="evidence" value="ECO:0007669"/>
    <property type="project" value="UniProtKB-UniRule"/>
</dbReference>
<evidence type="ECO:0000256" key="2">
    <source>
        <dbReference type="ARBA" id="ARBA00022741"/>
    </source>
</evidence>
<comment type="catalytic activity">
    <reaction evidence="5">
        <text>L-glutamyl-tRNA(Gln) + L-glutamine + ATP + H2O = L-glutaminyl-tRNA(Gln) + L-glutamate + ADP + phosphate + H(+)</text>
        <dbReference type="Rhea" id="RHEA:17521"/>
        <dbReference type="Rhea" id="RHEA-COMP:9681"/>
        <dbReference type="Rhea" id="RHEA-COMP:9684"/>
        <dbReference type="ChEBI" id="CHEBI:15377"/>
        <dbReference type="ChEBI" id="CHEBI:15378"/>
        <dbReference type="ChEBI" id="CHEBI:29985"/>
        <dbReference type="ChEBI" id="CHEBI:30616"/>
        <dbReference type="ChEBI" id="CHEBI:43474"/>
        <dbReference type="ChEBI" id="CHEBI:58359"/>
        <dbReference type="ChEBI" id="CHEBI:78520"/>
        <dbReference type="ChEBI" id="CHEBI:78521"/>
        <dbReference type="ChEBI" id="CHEBI:456216"/>
        <dbReference type="EC" id="6.3.5.7"/>
    </reaction>
</comment>
<organism evidence="7">
    <name type="scientific">Oppiella nova</name>
    <dbReference type="NCBI Taxonomy" id="334625"/>
    <lineage>
        <taxon>Eukaryota</taxon>
        <taxon>Metazoa</taxon>
        <taxon>Ecdysozoa</taxon>
        <taxon>Arthropoda</taxon>
        <taxon>Chelicerata</taxon>
        <taxon>Arachnida</taxon>
        <taxon>Acari</taxon>
        <taxon>Acariformes</taxon>
        <taxon>Sarcoptiformes</taxon>
        <taxon>Oribatida</taxon>
        <taxon>Brachypylina</taxon>
        <taxon>Oppioidea</taxon>
        <taxon>Oppiidae</taxon>
        <taxon>Oppiella</taxon>
    </lineage>
</organism>
<feature type="domain" description="Amidase" evidence="6">
    <location>
        <begin position="179"/>
        <end position="506"/>
    </location>
</feature>
<proteinExistence type="inferred from homology"/>
<evidence type="ECO:0000256" key="1">
    <source>
        <dbReference type="ARBA" id="ARBA00022598"/>
    </source>
</evidence>
<dbReference type="InterPro" id="IPR000120">
    <property type="entry name" value="Amidase"/>
</dbReference>
<dbReference type="PANTHER" id="PTHR11895">
    <property type="entry name" value="TRANSAMIDASE"/>
    <property type="match status" value="1"/>
</dbReference>
<feature type="active site" description="Charge relay system" evidence="5">
    <location>
        <position position="189"/>
    </location>
</feature>
<protein>
    <recommendedName>
        <fullName evidence="5">Glutamyl-tRNA(Gln) amidotransferase subunit A, mitochondrial</fullName>
        <shortName evidence="5">Glu-AdT subunit A</shortName>
        <ecNumber evidence="5">6.3.5.7</ecNumber>
    </recommendedName>
</protein>
<evidence type="ECO:0000256" key="3">
    <source>
        <dbReference type="ARBA" id="ARBA00022840"/>
    </source>
</evidence>
<dbReference type="HAMAP" id="MF_00120">
    <property type="entry name" value="GatA"/>
    <property type="match status" value="1"/>
</dbReference>
<dbReference type="InterPro" id="IPR036928">
    <property type="entry name" value="AS_sf"/>
</dbReference>
<dbReference type="OrthoDB" id="421993at2759"/>
<dbReference type="PANTHER" id="PTHR11895:SF7">
    <property type="entry name" value="GLUTAMYL-TRNA(GLN) AMIDOTRANSFERASE SUBUNIT A, MITOCHONDRIAL"/>
    <property type="match status" value="1"/>
</dbReference>
<dbReference type="Pfam" id="PF01425">
    <property type="entry name" value="Amidase"/>
    <property type="match status" value="2"/>
</dbReference>
<evidence type="ECO:0000313" key="7">
    <source>
        <dbReference type="EMBL" id="CAD7655886.1"/>
    </source>
</evidence>
<keyword evidence="1 5" id="KW-0436">Ligase</keyword>
<keyword evidence="5" id="KW-0496">Mitochondrion</keyword>
<comment type="subunit">
    <text evidence="5">Subunit of the heterotrimeric GatCAB amidotransferase (AdT) complex, composed of A, B and C subunits.</text>
</comment>
<dbReference type="InterPro" id="IPR023631">
    <property type="entry name" value="Amidase_dom"/>
</dbReference>
<evidence type="ECO:0000313" key="8">
    <source>
        <dbReference type="Proteomes" id="UP000728032"/>
    </source>
</evidence>
<feature type="domain" description="Amidase" evidence="6">
    <location>
        <begin position="35"/>
        <end position="158"/>
    </location>
</feature>
<keyword evidence="3 5" id="KW-0067">ATP-binding</keyword>
<dbReference type="GO" id="GO:0030956">
    <property type="term" value="C:glutamyl-tRNA(Gln) amidotransferase complex"/>
    <property type="evidence" value="ECO:0007669"/>
    <property type="project" value="UniProtKB-UniRule"/>
</dbReference>
<dbReference type="Gene3D" id="3.90.1300.10">
    <property type="entry name" value="Amidase signature (AS) domain"/>
    <property type="match status" value="1"/>
</dbReference>
<evidence type="ECO:0000259" key="6">
    <source>
        <dbReference type="Pfam" id="PF01425"/>
    </source>
</evidence>
<sequence length="530" mass="57666">MHRIGVKDTKNVSLLSSTISTIHQMLVSGQISASDLLRQCLQRADKTKSLNAFITLTEDMAINGSQESDKRYKSGHPLGVLDGIPIAFKDNICTKNVLTSCASKMLSNYRPPFSASVVQRLVDTNGSVMTGKTNMDEFAMGSGCVDGVFGPTINPWKSGLAFKVCDKQTQETVPFEDVPQNDWYVSGGSSGGSAVAVASGAVFAALSSDTGGSTRNPAARVGIVGYKPTYGLVSRYGLIPLTHSMDVIGVMARCVQDVAHVLAAIAGHDPLDSTTIDDKIALALNDDIDLSTLSVGIPDEYQCEGMSAEVIDTWRAVADMLSERGARVRSVSLPNTRHSIACYSVLNCCEVSSNFSCYDGIEFGFRADNSGPTLEEQYSKARHEAFSDTVKGRIFAGNYFLLRENYENYFERALKVRRLIANDFESVFDKQNVDLLLTPVTLTEAPLHSQWVTKDNRQQVSTEDYCTQPVNMAGLPAVSIPCKLSKNGLPISLQLIGKRLHDFHLLSIAKKLENILNFPVLVFDDNANTV</sequence>
<dbReference type="GO" id="GO:0005524">
    <property type="term" value="F:ATP binding"/>
    <property type="evidence" value="ECO:0007669"/>
    <property type="project" value="UniProtKB-KW"/>
</dbReference>
<accession>A0A7R9M9C4</accession>
<comment type="function">
    <text evidence="5">Allows the formation of correctly charged Gln-tRNA(Gln) through the transamidation of misacylated Glu-tRNA(Gln) in the mitochondria. The reaction takes place in the presence of glutamine and ATP through an activated gamma-phospho-Glu-tRNA(Gln).</text>
</comment>
<dbReference type="GO" id="GO:0070681">
    <property type="term" value="P:glutaminyl-tRNAGln biosynthesis via transamidation"/>
    <property type="evidence" value="ECO:0007669"/>
    <property type="project" value="UniProtKB-UniRule"/>
</dbReference>
<dbReference type="GO" id="GO:0050567">
    <property type="term" value="F:glutaminyl-tRNA synthase (glutamine-hydrolyzing) activity"/>
    <property type="evidence" value="ECO:0007669"/>
    <property type="project" value="UniProtKB-UniRule"/>
</dbReference>
<dbReference type="EC" id="6.3.5.7" evidence="5"/>
<evidence type="ECO:0000256" key="4">
    <source>
        <dbReference type="ARBA" id="ARBA00022917"/>
    </source>
</evidence>
<evidence type="ECO:0000256" key="5">
    <source>
        <dbReference type="HAMAP-Rule" id="MF_03150"/>
    </source>
</evidence>
<keyword evidence="4 5" id="KW-0648">Protein biosynthesis</keyword>
<dbReference type="EMBL" id="CAJPVJ010010221">
    <property type="protein sequence ID" value="CAG2173073.1"/>
    <property type="molecule type" value="Genomic_DNA"/>
</dbReference>
<feature type="active site" description="Charge relay system" evidence="5">
    <location>
        <position position="89"/>
    </location>
</feature>